<dbReference type="EMBL" id="SMKU01000002">
    <property type="protein sequence ID" value="TDD97622.1"/>
    <property type="molecule type" value="Genomic_DNA"/>
</dbReference>
<organism evidence="1 2">
    <name type="scientific">Actinomadura rubrisoli</name>
    <dbReference type="NCBI Taxonomy" id="2530368"/>
    <lineage>
        <taxon>Bacteria</taxon>
        <taxon>Bacillati</taxon>
        <taxon>Actinomycetota</taxon>
        <taxon>Actinomycetes</taxon>
        <taxon>Streptosporangiales</taxon>
        <taxon>Thermomonosporaceae</taxon>
        <taxon>Actinomadura</taxon>
    </lineage>
</organism>
<dbReference type="Proteomes" id="UP000294513">
    <property type="component" value="Unassembled WGS sequence"/>
</dbReference>
<accession>A0A4R5CJN1</accession>
<evidence type="ECO:0000313" key="1">
    <source>
        <dbReference type="EMBL" id="TDD97622.1"/>
    </source>
</evidence>
<sequence>MSNRDAENFWTGNGGHLWKTDRGPDSACARPECGLSYARWSGDRCPAAPDCDAVFEGARCGLEQGHDGDHEATLVWAS</sequence>
<protein>
    <submittedName>
        <fullName evidence="1">Uncharacterized protein</fullName>
    </submittedName>
</protein>
<gene>
    <name evidence="1" type="ORF">E1298_00905</name>
</gene>
<evidence type="ECO:0000313" key="2">
    <source>
        <dbReference type="Proteomes" id="UP000294513"/>
    </source>
</evidence>
<comment type="caution">
    <text evidence="1">The sequence shown here is derived from an EMBL/GenBank/DDBJ whole genome shotgun (WGS) entry which is preliminary data.</text>
</comment>
<name>A0A4R5CJN1_9ACTN</name>
<dbReference type="RefSeq" id="WP_131888784.1">
    <property type="nucleotide sequence ID" value="NZ_SMKU01000002.1"/>
</dbReference>
<reference evidence="1 2" key="1">
    <citation type="submission" date="2019-03" db="EMBL/GenBank/DDBJ databases">
        <title>Draft genome sequences of novel Actinobacteria.</title>
        <authorList>
            <person name="Sahin N."/>
            <person name="Ay H."/>
            <person name="Saygin H."/>
        </authorList>
    </citation>
    <scope>NUCLEOTIDE SEQUENCE [LARGE SCALE GENOMIC DNA]</scope>
    <source>
        <strain evidence="1 2">H3C3</strain>
    </source>
</reference>
<dbReference type="AlphaFoldDB" id="A0A4R5CJN1"/>
<proteinExistence type="predicted"/>
<keyword evidence="2" id="KW-1185">Reference proteome</keyword>